<keyword evidence="3" id="KW-0808">Transferase</keyword>
<dbReference type="RefSeq" id="WP_340603015.1">
    <property type="nucleotide sequence ID" value="NZ_JBBMXV010000001.1"/>
</dbReference>
<reference evidence="3 4" key="1">
    <citation type="journal article" date="2019" name="Int. J. Syst. Evol. Microbiol.">
        <title>The Global Catalogue of Microorganisms (GCM) 10K type strain sequencing project: providing services to taxonomists for standard genome sequencing and annotation.</title>
        <authorList>
            <consortium name="The Broad Institute Genomics Platform"/>
            <consortium name="The Broad Institute Genome Sequencing Center for Infectious Disease"/>
            <person name="Wu L."/>
            <person name="Ma J."/>
        </authorList>
    </citation>
    <scope>NUCLEOTIDE SEQUENCE [LARGE SCALE GENOMIC DNA]</scope>
    <source>
        <strain evidence="3 4">CGMCC 1.3240</strain>
    </source>
</reference>
<dbReference type="SUPFAM" id="SSF55729">
    <property type="entry name" value="Acyl-CoA N-acyltransferases (Nat)"/>
    <property type="match status" value="1"/>
</dbReference>
<dbReference type="InterPro" id="IPR016181">
    <property type="entry name" value="Acyl_CoA_acyltransferase"/>
</dbReference>
<evidence type="ECO:0000313" key="3">
    <source>
        <dbReference type="EMBL" id="MFC6904510.1"/>
    </source>
</evidence>
<sequence length="176" mass="19788">MEPELLGWPPDGPKLELDYRSFSYAGKFVMTNTGKAVVREGDEIRAAAAFNEDRTDPATLWIRYITTHDEHRGEGLGPRLLGFVRERALERGYGTVRIAVNNPFAYEACHRAGFGYTGRETGIAELVLEAPAEPTTERYQKGLDVFRERDPEDPERSFLERKRGVDPPSGEDGRDG</sequence>
<keyword evidence="4" id="KW-1185">Reference proteome</keyword>
<dbReference type="EC" id="2.3.1.-" evidence="3"/>
<gene>
    <name evidence="3" type="ORF">ACFQGH_04785</name>
</gene>
<evidence type="ECO:0000313" key="4">
    <source>
        <dbReference type="Proteomes" id="UP001596312"/>
    </source>
</evidence>
<dbReference type="CDD" id="cd04301">
    <property type="entry name" value="NAT_SF"/>
    <property type="match status" value="1"/>
</dbReference>
<dbReference type="PROSITE" id="PS51186">
    <property type="entry name" value="GNAT"/>
    <property type="match status" value="1"/>
</dbReference>
<accession>A0ABD5V397</accession>
<feature type="domain" description="N-acetyltransferase" evidence="2">
    <location>
        <begin position="1"/>
        <end position="133"/>
    </location>
</feature>
<proteinExistence type="predicted"/>
<keyword evidence="3" id="KW-0012">Acyltransferase</keyword>
<dbReference type="AlphaFoldDB" id="A0ABD5V397"/>
<dbReference type="EMBL" id="JBHSXQ010000001">
    <property type="protein sequence ID" value="MFC6904510.1"/>
    <property type="molecule type" value="Genomic_DNA"/>
</dbReference>
<dbReference type="Gene3D" id="3.40.630.30">
    <property type="match status" value="1"/>
</dbReference>
<comment type="caution">
    <text evidence="3">The sequence shown here is derived from an EMBL/GenBank/DDBJ whole genome shotgun (WGS) entry which is preliminary data.</text>
</comment>
<dbReference type="GO" id="GO:0016746">
    <property type="term" value="F:acyltransferase activity"/>
    <property type="evidence" value="ECO:0007669"/>
    <property type="project" value="UniProtKB-KW"/>
</dbReference>
<dbReference type="Pfam" id="PF00583">
    <property type="entry name" value="Acetyltransf_1"/>
    <property type="match status" value="1"/>
</dbReference>
<dbReference type="Proteomes" id="UP001596312">
    <property type="component" value="Unassembled WGS sequence"/>
</dbReference>
<evidence type="ECO:0000259" key="2">
    <source>
        <dbReference type="PROSITE" id="PS51186"/>
    </source>
</evidence>
<organism evidence="3 4">
    <name type="scientific">Halalkalicoccus tibetensis</name>
    <dbReference type="NCBI Taxonomy" id="175632"/>
    <lineage>
        <taxon>Archaea</taxon>
        <taxon>Methanobacteriati</taxon>
        <taxon>Methanobacteriota</taxon>
        <taxon>Stenosarchaea group</taxon>
        <taxon>Halobacteria</taxon>
        <taxon>Halobacteriales</taxon>
        <taxon>Halococcaceae</taxon>
        <taxon>Halalkalicoccus</taxon>
    </lineage>
</organism>
<evidence type="ECO:0000256" key="1">
    <source>
        <dbReference type="SAM" id="MobiDB-lite"/>
    </source>
</evidence>
<name>A0ABD5V397_9EURY</name>
<protein>
    <submittedName>
        <fullName evidence="3">GNAT family N-acetyltransferase</fullName>
        <ecNumber evidence="3">2.3.1.-</ecNumber>
    </submittedName>
</protein>
<dbReference type="InterPro" id="IPR000182">
    <property type="entry name" value="GNAT_dom"/>
</dbReference>
<feature type="region of interest" description="Disordered" evidence="1">
    <location>
        <begin position="138"/>
        <end position="176"/>
    </location>
</feature>